<dbReference type="InterPro" id="IPR014198">
    <property type="entry name" value="Spore_III_AB"/>
</dbReference>
<dbReference type="OrthoDB" id="1957909at2"/>
<dbReference type="AlphaFoldDB" id="A0A3M7TVF5"/>
<evidence type="ECO:0000256" key="1">
    <source>
        <dbReference type="SAM" id="Phobius"/>
    </source>
</evidence>
<reference evidence="2 3" key="1">
    <citation type="submission" date="2018-10" db="EMBL/GenBank/DDBJ databases">
        <title>Bacillus Keqinensis sp. nov., a moderately halophilic bacterium isolated from a saline-alkaline lake.</title>
        <authorList>
            <person name="Wang H."/>
        </authorList>
    </citation>
    <scope>NUCLEOTIDE SEQUENCE [LARGE SCALE GENOMIC DNA]</scope>
    <source>
        <strain evidence="2 3">KQ-3</strain>
    </source>
</reference>
<accession>A0A3M7TVF5</accession>
<dbReference type="Proteomes" id="UP000278746">
    <property type="component" value="Unassembled WGS sequence"/>
</dbReference>
<evidence type="ECO:0000313" key="3">
    <source>
        <dbReference type="Proteomes" id="UP000278746"/>
    </source>
</evidence>
<evidence type="ECO:0000313" key="2">
    <source>
        <dbReference type="EMBL" id="RNA68972.1"/>
    </source>
</evidence>
<dbReference type="NCBIfam" id="TIGR02833">
    <property type="entry name" value="spore_III_AB"/>
    <property type="match status" value="1"/>
</dbReference>
<dbReference type="EMBL" id="RHIB01000001">
    <property type="protein sequence ID" value="RNA68972.1"/>
    <property type="molecule type" value="Genomic_DNA"/>
</dbReference>
<name>A0A3M7TVF5_9BACI</name>
<gene>
    <name evidence="2" type="primary">spoIIIAB</name>
    <name evidence="2" type="ORF">EBO34_03155</name>
</gene>
<dbReference type="PIRSF" id="PIRSF021435">
    <property type="entry name" value="SpoIIIAB"/>
    <property type="match status" value="1"/>
</dbReference>
<keyword evidence="1" id="KW-1133">Transmembrane helix</keyword>
<keyword evidence="1" id="KW-0472">Membrane</keyword>
<dbReference type="Pfam" id="PF09548">
    <property type="entry name" value="Spore_III_AB"/>
    <property type="match status" value="1"/>
</dbReference>
<proteinExistence type="predicted"/>
<keyword evidence="3" id="KW-1185">Reference proteome</keyword>
<feature type="transmembrane region" description="Helical" evidence="1">
    <location>
        <begin position="152"/>
        <end position="169"/>
    </location>
</feature>
<keyword evidence="1" id="KW-0812">Transmembrane</keyword>
<comment type="caution">
    <text evidence="2">The sequence shown here is derived from an EMBL/GenBank/DDBJ whole genome shotgun (WGS) entry which is preliminary data.</text>
</comment>
<dbReference type="RefSeq" id="WP_122896494.1">
    <property type="nucleotide sequence ID" value="NZ_RHIB01000001.1"/>
</dbReference>
<organism evidence="2 3">
    <name type="scientific">Alteribacter keqinensis</name>
    <dbReference type="NCBI Taxonomy" id="2483800"/>
    <lineage>
        <taxon>Bacteria</taxon>
        <taxon>Bacillati</taxon>
        <taxon>Bacillota</taxon>
        <taxon>Bacilli</taxon>
        <taxon>Bacillales</taxon>
        <taxon>Bacillaceae</taxon>
        <taxon>Alteribacter</taxon>
    </lineage>
</organism>
<protein>
    <submittedName>
        <fullName evidence="2">Stage III sporulation protein AB</fullName>
    </submittedName>
</protein>
<sequence>MKLAGILLVIAATTAIGWEWSRRLRLRTRQLKDVRVALEALETEMVYGLTPLQEACYRVAKQVRDPVGLLFRTFADNLDKEEKLASEVWGETIKKMRLILEFKQGEWDVLLQFGQTLGLQDLENQRKHLRLALKYLEQQESDARENQKKHESMYKSLGFLCGILIALIMI</sequence>